<dbReference type="PANTHER" id="PTHR30590">
    <property type="entry name" value="INNER MEMBRANE PROTEIN"/>
    <property type="match status" value="1"/>
</dbReference>
<evidence type="ECO:0000313" key="4">
    <source>
        <dbReference type="Proteomes" id="UP000006755"/>
    </source>
</evidence>
<feature type="transmembrane region" description="Helical" evidence="1">
    <location>
        <begin position="277"/>
        <end position="299"/>
    </location>
</feature>
<evidence type="ECO:0000256" key="1">
    <source>
        <dbReference type="SAM" id="Phobius"/>
    </source>
</evidence>
<dbReference type="InterPro" id="IPR007349">
    <property type="entry name" value="DUF418"/>
</dbReference>
<dbReference type="PATRIC" id="fig|745411.4.peg.1457"/>
<dbReference type="RefSeq" id="WP_008483926.1">
    <property type="nucleotide sequence ID" value="NZ_AMRI01000008.1"/>
</dbReference>
<protein>
    <recommendedName>
        <fullName evidence="2">DUF418 domain-containing protein</fullName>
    </recommendedName>
</protein>
<evidence type="ECO:0000259" key="2">
    <source>
        <dbReference type="Pfam" id="PF04235"/>
    </source>
</evidence>
<keyword evidence="1" id="KW-0812">Transmembrane</keyword>
<organism evidence="3 4">
    <name type="scientific">Gallaecimonas xiamenensis 3-C-1</name>
    <dbReference type="NCBI Taxonomy" id="745411"/>
    <lineage>
        <taxon>Bacteria</taxon>
        <taxon>Pseudomonadati</taxon>
        <taxon>Pseudomonadota</taxon>
        <taxon>Gammaproteobacteria</taxon>
        <taxon>Enterobacterales</taxon>
        <taxon>Gallaecimonadaceae</taxon>
        <taxon>Gallaecimonas</taxon>
    </lineage>
</organism>
<sequence>MTSRLAAIDSARGLAIFGILLVNIQSFGQLEAYRYDRLAEPGALSQLVWWCNVLLADGKFISLLSVLFGMGLVWLAKAGNAYQHRRLRWLALFGLAHGFLVWDGDILLLYALTASVMLPYTQGGEPKKRLLLSLFLVLLGALVFIGLLSLTPPNPEPDTQALAVFAQGSYLEQLQYRLHSFGYTLLSWPLFILPMVGGLMLLGALLAQQPHWLAGLRNRWLWWCLGGLVPSALALMLDPALGHGWLLLFAPIQALGYLGLALRFGSGWTALQGAGRIALSHYLLQSLVMTGFFYGTGLFGQWPRAALLALALGYSLLALALTPLYLRRFSQGPFEWLWRRLAHRQATPG</sequence>
<dbReference type="eggNOG" id="COG2311">
    <property type="taxonomic scope" value="Bacteria"/>
</dbReference>
<dbReference type="InterPro" id="IPR052529">
    <property type="entry name" value="Bact_Transport_Assoc"/>
</dbReference>
<feature type="transmembrane region" description="Helical" evidence="1">
    <location>
        <begin position="220"/>
        <end position="237"/>
    </location>
</feature>
<keyword evidence="4" id="KW-1185">Reference proteome</keyword>
<dbReference type="AlphaFoldDB" id="K2IYD0"/>
<dbReference type="OrthoDB" id="9807744at2"/>
<keyword evidence="1" id="KW-0472">Membrane</keyword>
<comment type="caution">
    <text evidence="3">The sequence shown here is derived from an EMBL/GenBank/DDBJ whole genome shotgun (WGS) entry which is preliminary data.</text>
</comment>
<feature type="domain" description="DUF418" evidence="2">
    <location>
        <begin position="209"/>
        <end position="344"/>
    </location>
</feature>
<feature type="transmembrane region" description="Helical" evidence="1">
    <location>
        <begin position="305"/>
        <end position="326"/>
    </location>
</feature>
<evidence type="ECO:0000313" key="3">
    <source>
        <dbReference type="EMBL" id="EKE75481.1"/>
    </source>
</evidence>
<feature type="transmembrane region" description="Helical" evidence="1">
    <location>
        <begin position="47"/>
        <end position="75"/>
    </location>
</feature>
<feature type="transmembrane region" description="Helical" evidence="1">
    <location>
        <begin position="186"/>
        <end position="208"/>
    </location>
</feature>
<dbReference type="EMBL" id="AMRI01000008">
    <property type="protein sequence ID" value="EKE75481.1"/>
    <property type="molecule type" value="Genomic_DNA"/>
</dbReference>
<name>K2IYD0_9GAMM</name>
<reference evidence="3 4" key="1">
    <citation type="journal article" date="2012" name="J. Bacteriol.">
        <title>Genome Sequence of Gallaecimonas xiamenensis Type Strain 3-C-1.</title>
        <authorList>
            <person name="Lai Q."/>
            <person name="Wang L."/>
            <person name="Wang W."/>
            <person name="Shao Z."/>
        </authorList>
    </citation>
    <scope>NUCLEOTIDE SEQUENCE [LARGE SCALE GENOMIC DNA]</scope>
    <source>
        <strain evidence="3 4">3-C-1</strain>
    </source>
</reference>
<proteinExistence type="predicted"/>
<dbReference type="Pfam" id="PF04235">
    <property type="entry name" value="DUF418"/>
    <property type="match status" value="1"/>
</dbReference>
<keyword evidence="1" id="KW-1133">Transmembrane helix</keyword>
<gene>
    <name evidence="3" type="ORF">B3C1_07384</name>
</gene>
<dbReference type="PANTHER" id="PTHR30590:SF2">
    <property type="entry name" value="INNER MEMBRANE PROTEIN"/>
    <property type="match status" value="1"/>
</dbReference>
<feature type="transmembrane region" description="Helical" evidence="1">
    <location>
        <begin position="6"/>
        <end position="26"/>
    </location>
</feature>
<accession>K2IYD0</accession>
<feature type="transmembrane region" description="Helical" evidence="1">
    <location>
        <begin position="243"/>
        <end position="265"/>
    </location>
</feature>
<dbReference type="Proteomes" id="UP000006755">
    <property type="component" value="Unassembled WGS sequence"/>
</dbReference>
<feature type="transmembrane region" description="Helical" evidence="1">
    <location>
        <begin position="130"/>
        <end position="150"/>
    </location>
</feature>